<evidence type="ECO:0000256" key="6">
    <source>
        <dbReference type="RuleBase" id="RU000481"/>
    </source>
</evidence>
<dbReference type="Proteomes" id="UP001501094">
    <property type="component" value="Unassembled WGS sequence"/>
</dbReference>
<organism evidence="8 9">
    <name type="scientific">Myceligenerans crystallogenes</name>
    <dbReference type="NCBI Taxonomy" id="316335"/>
    <lineage>
        <taxon>Bacteria</taxon>
        <taxon>Bacillati</taxon>
        <taxon>Actinomycetota</taxon>
        <taxon>Actinomycetes</taxon>
        <taxon>Micrococcales</taxon>
        <taxon>Promicromonosporaceae</taxon>
        <taxon>Myceligenerans</taxon>
    </lineage>
</organism>
<dbReference type="Gene3D" id="3.40.640.10">
    <property type="entry name" value="Type I PLP-dependent aspartate aminotransferase-like (Major domain)"/>
    <property type="match status" value="1"/>
</dbReference>
<sequence length="424" mass="44264">MTATEARPVEVSPTLTADAALDARRRQGLPVLSLTSGEIGLPVLPLLRRALADAAPENGYGPVAGAVALRTAAAGYWERRGLPTDPGLVVCGPGSKPLLFALVLAIGGDVVVPVPSWVSYRQHAILAGGEPIAVPAPPGEGGVPDPAELRAAVLRARSRGRDPRTVIVTVPDNPTGTVAGPETVRALAEVCRDLGLVIVSDEIYGDLVYDERARASSPARFAPERTVVTTGLAKNLALGGWRIGVCRLPAGPLGRRLHERLVAIASQLWSATAAPVQAAAACAFREPPEVVGRLRAARRLHETVARAAAERFRAAGVPVPPVRATCYLYPDLEPLRGRLAAVHGVRDGAGLAGLLVERHGIGVLPGSLFGEAAGSLTVRVSTSRLYGQAEAERNAALSADLPLRLPWIGRALDHLATALHDLTT</sequence>
<dbReference type="PROSITE" id="PS00105">
    <property type="entry name" value="AA_TRANSFER_CLASS_1"/>
    <property type="match status" value="1"/>
</dbReference>
<evidence type="ECO:0000313" key="9">
    <source>
        <dbReference type="Proteomes" id="UP001501094"/>
    </source>
</evidence>
<dbReference type="InterPro" id="IPR050596">
    <property type="entry name" value="AspAT/PAT-like"/>
</dbReference>
<dbReference type="PANTHER" id="PTHR46383:SF1">
    <property type="entry name" value="ASPARTATE AMINOTRANSFERASE"/>
    <property type="match status" value="1"/>
</dbReference>
<reference evidence="8 9" key="1">
    <citation type="journal article" date="2019" name="Int. J. Syst. Evol. Microbiol.">
        <title>The Global Catalogue of Microorganisms (GCM) 10K type strain sequencing project: providing services to taxonomists for standard genome sequencing and annotation.</title>
        <authorList>
            <consortium name="The Broad Institute Genomics Platform"/>
            <consortium name="The Broad Institute Genome Sequencing Center for Infectious Disease"/>
            <person name="Wu L."/>
            <person name="Ma J."/>
        </authorList>
    </citation>
    <scope>NUCLEOTIDE SEQUENCE [LARGE SCALE GENOMIC DNA]</scope>
    <source>
        <strain evidence="8 9">JCM 14326</strain>
    </source>
</reference>
<dbReference type="PANTHER" id="PTHR46383">
    <property type="entry name" value="ASPARTATE AMINOTRANSFERASE"/>
    <property type="match status" value="1"/>
</dbReference>
<keyword evidence="3 6" id="KW-0032">Aminotransferase</keyword>
<evidence type="ECO:0000259" key="7">
    <source>
        <dbReference type="Pfam" id="PF00155"/>
    </source>
</evidence>
<dbReference type="Pfam" id="PF00155">
    <property type="entry name" value="Aminotran_1_2"/>
    <property type="match status" value="1"/>
</dbReference>
<dbReference type="Gene3D" id="3.90.1150.10">
    <property type="entry name" value="Aspartate Aminotransferase, domain 1"/>
    <property type="match status" value="1"/>
</dbReference>
<dbReference type="CDD" id="cd00609">
    <property type="entry name" value="AAT_like"/>
    <property type="match status" value="1"/>
</dbReference>
<keyword evidence="9" id="KW-1185">Reference proteome</keyword>
<evidence type="ECO:0000313" key="8">
    <source>
        <dbReference type="EMBL" id="GAA1855312.1"/>
    </source>
</evidence>
<accession>A0ABN2N9U4</accession>
<protein>
    <recommendedName>
        <fullName evidence="6">Aminotransferase</fullName>
        <ecNumber evidence="6">2.6.1.-</ecNumber>
    </recommendedName>
</protein>
<dbReference type="SUPFAM" id="SSF53383">
    <property type="entry name" value="PLP-dependent transferases"/>
    <property type="match status" value="1"/>
</dbReference>
<keyword evidence="5" id="KW-0663">Pyridoxal phosphate</keyword>
<evidence type="ECO:0000256" key="5">
    <source>
        <dbReference type="ARBA" id="ARBA00022898"/>
    </source>
</evidence>
<dbReference type="GO" id="GO:0008483">
    <property type="term" value="F:transaminase activity"/>
    <property type="evidence" value="ECO:0007669"/>
    <property type="project" value="UniProtKB-KW"/>
</dbReference>
<dbReference type="EC" id="2.6.1.-" evidence="6"/>
<evidence type="ECO:0000256" key="3">
    <source>
        <dbReference type="ARBA" id="ARBA00022576"/>
    </source>
</evidence>
<evidence type="ECO:0000256" key="4">
    <source>
        <dbReference type="ARBA" id="ARBA00022679"/>
    </source>
</evidence>
<feature type="domain" description="Aminotransferase class I/classII large" evidence="7">
    <location>
        <begin position="31"/>
        <end position="381"/>
    </location>
</feature>
<name>A0ABN2N9U4_9MICO</name>
<comment type="caution">
    <text evidence="8">The sequence shown here is derived from an EMBL/GenBank/DDBJ whole genome shotgun (WGS) entry which is preliminary data.</text>
</comment>
<comment type="similarity">
    <text evidence="2 6">Belongs to the class-I pyridoxal-phosphate-dependent aminotransferase family.</text>
</comment>
<dbReference type="InterPro" id="IPR015422">
    <property type="entry name" value="PyrdxlP-dep_Trfase_small"/>
</dbReference>
<dbReference type="InterPro" id="IPR015421">
    <property type="entry name" value="PyrdxlP-dep_Trfase_major"/>
</dbReference>
<proteinExistence type="inferred from homology"/>
<dbReference type="InterPro" id="IPR015424">
    <property type="entry name" value="PyrdxlP-dep_Trfase"/>
</dbReference>
<evidence type="ECO:0000256" key="1">
    <source>
        <dbReference type="ARBA" id="ARBA00001933"/>
    </source>
</evidence>
<keyword evidence="4 6" id="KW-0808">Transferase</keyword>
<dbReference type="EMBL" id="BAAANL010000002">
    <property type="protein sequence ID" value="GAA1855312.1"/>
    <property type="molecule type" value="Genomic_DNA"/>
</dbReference>
<comment type="cofactor">
    <cofactor evidence="1 6">
        <name>pyridoxal 5'-phosphate</name>
        <dbReference type="ChEBI" id="CHEBI:597326"/>
    </cofactor>
</comment>
<evidence type="ECO:0000256" key="2">
    <source>
        <dbReference type="ARBA" id="ARBA00007441"/>
    </source>
</evidence>
<dbReference type="InterPro" id="IPR004839">
    <property type="entry name" value="Aminotransferase_I/II_large"/>
</dbReference>
<gene>
    <name evidence="8" type="ORF">GCM10009751_10210</name>
</gene>
<dbReference type="InterPro" id="IPR004838">
    <property type="entry name" value="NHTrfase_class1_PyrdxlP-BS"/>
</dbReference>
<dbReference type="RefSeq" id="WP_344100230.1">
    <property type="nucleotide sequence ID" value="NZ_BAAANL010000002.1"/>
</dbReference>